<evidence type="ECO:0000313" key="3">
    <source>
        <dbReference type="EMBL" id="KAG2884255.1"/>
    </source>
</evidence>
<sequence>MRRAALERLVRLEMEAAKLRVAKAHKCRRCDELYLESKMTSYCGCISNHLQVEESRF</sequence>
<dbReference type="VEuPathDB" id="FungiDB:PC110_g21143"/>
<dbReference type="EMBL" id="RCML01002117">
    <property type="protein sequence ID" value="KAG2958949.1"/>
    <property type="molecule type" value="Genomic_DNA"/>
</dbReference>
<accession>A0A329RF61</accession>
<comment type="caution">
    <text evidence="7">The sequence shown here is derived from an EMBL/GenBank/DDBJ whole genome shotgun (WGS) entry which is preliminary data.</text>
</comment>
<dbReference type="Proteomes" id="UP000774804">
    <property type="component" value="Unassembled WGS sequence"/>
</dbReference>
<reference evidence="6" key="3">
    <citation type="submission" date="2021-01" db="EMBL/GenBank/DDBJ databases">
        <title>Phytophthora aleatoria, a newly-described species from Pinus radiata is distinct from Phytophthora cactorum isolates based on comparative genomics.</title>
        <authorList>
            <person name="Mcdougal R."/>
            <person name="Panda P."/>
            <person name="Williams N."/>
            <person name="Studholme D.J."/>
        </authorList>
    </citation>
    <scope>NUCLEOTIDE SEQUENCE</scope>
    <source>
        <strain evidence="6">NZFS 3830</strain>
    </source>
</reference>
<evidence type="ECO:0000313" key="6">
    <source>
        <dbReference type="EMBL" id="KAG6942365.1"/>
    </source>
</evidence>
<dbReference type="EMBL" id="JAENGZ010003011">
    <property type="protein sequence ID" value="KAG6942365.1"/>
    <property type="molecule type" value="Genomic_DNA"/>
</dbReference>
<organism evidence="7 8">
    <name type="scientific">Phytophthora cactorum</name>
    <dbReference type="NCBI Taxonomy" id="29920"/>
    <lineage>
        <taxon>Eukaryota</taxon>
        <taxon>Sar</taxon>
        <taxon>Stramenopiles</taxon>
        <taxon>Oomycota</taxon>
        <taxon>Peronosporomycetes</taxon>
        <taxon>Peronosporales</taxon>
        <taxon>Peronosporaceae</taxon>
        <taxon>Phytophthora</taxon>
    </lineage>
</organism>
<dbReference type="EMBL" id="RCMG01002054">
    <property type="protein sequence ID" value="KAG2815478.1"/>
    <property type="molecule type" value="Genomic_DNA"/>
</dbReference>
<evidence type="ECO:0000313" key="5">
    <source>
        <dbReference type="EMBL" id="KAG3208155.1"/>
    </source>
</evidence>
<dbReference type="AlphaFoldDB" id="A0A329RF61"/>
<reference evidence="7 8" key="1">
    <citation type="submission" date="2018-01" db="EMBL/GenBank/DDBJ databases">
        <title>Draft genome of the strawberry crown rot pathogen Phytophthora cactorum.</title>
        <authorList>
            <person name="Armitage A.D."/>
            <person name="Lysoe E."/>
            <person name="Nellist C.F."/>
            <person name="Harrison R.J."/>
            <person name="Brurberg M.B."/>
        </authorList>
    </citation>
    <scope>NUCLEOTIDE SEQUENCE [LARGE SCALE GENOMIC DNA]</scope>
    <source>
        <strain evidence="7 8">10300</strain>
    </source>
</reference>
<dbReference type="Proteomes" id="UP000760860">
    <property type="component" value="Unassembled WGS sequence"/>
</dbReference>
<keyword evidence="8" id="KW-1185">Reference proteome</keyword>
<evidence type="ECO:0000313" key="7">
    <source>
        <dbReference type="EMBL" id="RAW22416.1"/>
    </source>
</evidence>
<dbReference type="EMBL" id="MJFZ01001322">
    <property type="protein sequence ID" value="RAW22416.1"/>
    <property type="molecule type" value="Genomic_DNA"/>
</dbReference>
<dbReference type="Proteomes" id="UP000736787">
    <property type="component" value="Unassembled WGS sequence"/>
</dbReference>
<dbReference type="EMBL" id="RCMK01002143">
    <property type="protein sequence ID" value="KAG2884255.1"/>
    <property type="molecule type" value="Genomic_DNA"/>
</dbReference>
<dbReference type="OrthoDB" id="10314466at2759"/>
<evidence type="ECO:0000313" key="1">
    <source>
        <dbReference type="EMBL" id="KAG2815478.1"/>
    </source>
</evidence>
<evidence type="ECO:0000313" key="2">
    <source>
        <dbReference type="EMBL" id="KAG2878184.1"/>
    </source>
</evidence>
<name>A0A329RF61_9STRA</name>
<dbReference type="Proteomes" id="UP000697107">
    <property type="component" value="Unassembled WGS sequence"/>
</dbReference>
<dbReference type="EMBL" id="RCMI01002177">
    <property type="protein sequence ID" value="KAG2878184.1"/>
    <property type="molecule type" value="Genomic_DNA"/>
</dbReference>
<dbReference type="Proteomes" id="UP000735874">
    <property type="component" value="Unassembled WGS sequence"/>
</dbReference>
<dbReference type="EMBL" id="RCMV01001539">
    <property type="protein sequence ID" value="KAG3208155.1"/>
    <property type="molecule type" value="Genomic_DNA"/>
</dbReference>
<evidence type="ECO:0000313" key="8">
    <source>
        <dbReference type="Proteomes" id="UP000251314"/>
    </source>
</evidence>
<gene>
    <name evidence="6" type="ORF">JG687_00019108</name>
    <name evidence="7" type="ORF">PC110_g21143</name>
    <name evidence="1" type="ORF">PC113_g23200</name>
    <name evidence="2" type="ORF">PC115_g23139</name>
    <name evidence="3" type="ORF">PC117_g25843</name>
    <name evidence="4" type="ORF">PC118_g23270</name>
    <name evidence="5" type="ORF">PC129_g20817</name>
</gene>
<protein>
    <submittedName>
        <fullName evidence="7">Uncharacterized protein</fullName>
    </submittedName>
</protein>
<evidence type="ECO:0000313" key="4">
    <source>
        <dbReference type="EMBL" id="KAG2958949.1"/>
    </source>
</evidence>
<dbReference type="Proteomes" id="UP000251314">
    <property type="component" value="Unassembled WGS sequence"/>
</dbReference>
<reference evidence="1" key="2">
    <citation type="submission" date="2018-10" db="EMBL/GenBank/DDBJ databases">
        <title>Effector identification in a new, highly contiguous assembly of the strawberry crown rot pathogen Phytophthora cactorum.</title>
        <authorList>
            <person name="Armitage A.D."/>
            <person name="Nellist C.F."/>
            <person name="Bates H."/>
            <person name="Vickerstaff R.J."/>
            <person name="Harrison R.J."/>
        </authorList>
    </citation>
    <scope>NUCLEOTIDE SEQUENCE</scope>
    <source>
        <strain evidence="1">15-7</strain>
        <strain evidence="2">4032</strain>
        <strain evidence="3">4040</strain>
        <strain evidence="4">P415</strain>
        <strain evidence="5">P421</strain>
    </source>
</reference>
<dbReference type="Proteomes" id="UP000688947">
    <property type="component" value="Unassembled WGS sequence"/>
</dbReference>
<proteinExistence type="predicted"/>